<dbReference type="EMBL" id="CAMKVN010002962">
    <property type="protein sequence ID" value="CAI2183185.1"/>
    <property type="molecule type" value="Genomic_DNA"/>
</dbReference>
<evidence type="ECO:0000313" key="1">
    <source>
        <dbReference type="EMBL" id="CAI2183185.1"/>
    </source>
</evidence>
<protein>
    <submittedName>
        <fullName evidence="1">1462_t:CDS:1</fullName>
    </submittedName>
</protein>
<gene>
    <name evidence="1" type="ORF">FWILDA_LOCUS10952</name>
</gene>
<evidence type="ECO:0000313" key="2">
    <source>
        <dbReference type="Proteomes" id="UP001153678"/>
    </source>
</evidence>
<keyword evidence="2" id="KW-1185">Reference proteome</keyword>
<accession>A0A9W4SWJ7</accession>
<sequence length="234" mass="26885">MRIALPYNQMNPTLILPLAYKPPDLLEVVLLVAKHHNQNLKDFIVILLGDPILRDWKFNDYREQRVLLNSVTTLQAKSWQSFENFVVSFHCIKLAVIKEDELTKISEVHAGACLNASSYRDSFLSLDQPNTESPNKFTNSNCKKKQSVKKITKKSVKNLHFEKDFFIFFTTANCNEILKQSGIVDRKAFTNYFGPFAGRAYKSAVANPFIYNKVKNIYTVSLEHLCSIKQISKE</sequence>
<proteinExistence type="predicted"/>
<reference evidence="1" key="1">
    <citation type="submission" date="2022-08" db="EMBL/GenBank/DDBJ databases">
        <authorList>
            <person name="Kallberg Y."/>
            <person name="Tangrot J."/>
            <person name="Rosling A."/>
        </authorList>
    </citation>
    <scope>NUCLEOTIDE SEQUENCE</scope>
    <source>
        <strain evidence="1">Wild A</strain>
    </source>
</reference>
<name>A0A9W4SWJ7_9GLOM</name>
<organism evidence="1 2">
    <name type="scientific">Funneliformis geosporum</name>
    <dbReference type="NCBI Taxonomy" id="1117311"/>
    <lineage>
        <taxon>Eukaryota</taxon>
        <taxon>Fungi</taxon>
        <taxon>Fungi incertae sedis</taxon>
        <taxon>Mucoromycota</taxon>
        <taxon>Glomeromycotina</taxon>
        <taxon>Glomeromycetes</taxon>
        <taxon>Glomerales</taxon>
        <taxon>Glomeraceae</taxon>
        <taxon>Funneliformis</taxon>
    </lineage>
</organism>
<dbReference type="AlphaFoldDB" id="A0A9W4SWJ7"/>
<comment type="caution">
    <text evidence="1">The sequence shown here is derived from an EMBL/GenBank/DDBJ whole genome shotgun (WGS) entry which is preliminary data.</text>
</comment>
<dbReference type="Proteomes" id="UP001153678">
    <property type="component" value="Unassembled WGS sequence"/>
</dbReference>